<comment type="caution">
    <text evidence="2">The sequence shown here is derived from an EMBL/GenBank/DDBJ whole genome shotgun (WGS) entry which is preliminary data.</text>
</comment>
<organism evidence="2 3">
    <name type="scientific">Rhodovulum strictum</name>
    <dbReference type="NCBI Taxonomy" id="58314"/>
    <lineage>
        <taxon>Bacteria</taxon>
        <taxon>Pseudomonadati</taxon>
        <taxon>Pseudomonadota</taxon>
        <taxon>Alphaproteobacteria</taxon>
        <taxon>Rhodobacterales</taxon>
        <taxon>Paracoccaceae</taxon>
        <taxon>Rhodovulum</taxon>
    </lineage>
</organism>
<dbReference type="RefSeq" id="WP_132694224.1">
    <property type="nucleotide sequence ID" value="NZ_BAAADI010000045.1"/>
</dbReference>
<evidence type="ECO:0000259" key="1">
    <source>
        <dbReference type="PROSITE" id="PS50943"/>
    </source>
</evidence>
<feature type="domain" description="HTH cro/C1-type" evidence="1">
    <location>
        <begin position="16"/>
        <end position="70"/>
    </location>
</feature>
<dbReference type="SUPFAM" id="SSF47413">
    <property type="entry name" value="lambda repressor-like DNA-binding domains"/>
    <property type="match status" value="1"/>
</dbReference>
<reference evidence="2 3" key="1">
    <citation type="submission" date="2019-11" db="EMBL/GenBank/DDBJ databases">
        <title>Draft Whole-Genome sequence of the marine photosynthetic bacterium Rhodovulum strictum DSM 11289.</title>
        <authorList>
            <person name="Kyndt J.A."/>
            <person name="Meyer T.E."/>
        </authorList>
    </citation>
    <scope>NUCLEOTIDE SEQUENCE [LARGE SCALE GENOMIC DNA]</scope>
    <source>
        <strain evidence="2 3">DSM 11289</strain>
    </source>
</reference>
<dbReference type="GO" id="GO:0003677">
    <property type="term" value="F:DNA binding"/>
    <property type="evidence" value="ECO:0007669"/>
    <property type="project" value="InterPro"/>
</dbReference>
<proteinExistence type="predicted"/>
<dbReference type="AlphaFoldDB" id="A0A844BKJ2"/>
<protein>
    <submittedName>
        <fullName evidence="2">Helix-turn-helix domain-containing protein</fullName>
    </submittedName>
</protein>
<dbReference type="Pfam" id="PF01381">
    <property type="entry name" value="HTH_3"/>
    <property type="match status" value="1"/>
</dbReference>
<dbReference type="InterPro" id="IPR010982">
    <property type="entry name" value="Lambda_DNA-bd_dom_sf"/>
</dbReference>
<sequence length="78" mass="8413">MTTLPITDAASLGTVLRRTRKALGITQEALSLQTGISRPTIRSIEQGKETAQLGLVLQICRDLGVTLEVTPPEGVDRR</sequence>
<name>A0A844BKJ2_9RHOB</name>
<dbReference type="Gene3D" id="1.10.260.40">
    <property type="entry name" value="lambda repressor-like DNA-binding domains"/>
    <property type="match status" value="1"/>
</dbReference>
<dbReference type="Proteomes" id="UP000466730">
    <property type="component" value="Unassembled WGS sequence"/>
</dbReference>
<evidence type="ECO:0000313" key="3">
    <source>
        <dbReference type="Proteomes" id="UP000466730"/>
    </source>
</evidence>
<dbReference type="PROSITE" id="PS50943">
    <property type="entry name" value="HTH_CROC1"/>
    <property type="match status" value="1"/>
</dbReference>
<dbReference type="SMART" id="SM00530">
    <property type="entry name" value="HTH_XRE"/>
    <property type="match status" value="1"/>
</dbReference>
<dbReference type="OrthoDB" id="7361823at2"/>
<evidence type="ECO:0000313" key="2">
    <source>
        <dbReference type="EMBL" id="MRH22135.1"/>
    </source>
</evidence>
<dbReference type="EMBL" id="WJPO01000024">
    <property type="protein sequence ID" value="MRH22135.1"/>
    <property type="molecule type" value="Genomic_DNA"/>
</dbReference>
<gene>
    <name evidence="2" type="ORF">GH815_14145</name>
</gene>
<keyword evidence="3" id="KW-1185">Reference proteome</keyword>
<dbReference type="InterPro" id="IPR001387">
    <property type="entry name" value="Cro/C1-type_HTH"/>
</dbReference>
<accession>A0A844BKJ2</accession>
<dbReference type="CDD" id="cd00093">
    <property type="entry name" value="HTH_XRE"/>
    <property type="match status" value="1"/>
</dbReference>